<dbReference type="GO" id="GO:0016787">
    <property type="term" value="F:hydrolase activity"/>
    <property type="evidence" value="ECO:0007669"/>
    <property type="project" value="UniProtKB-KW"/>
</dbReference>
<dbReference type="Gene3D" id="3.20.20.370">
    <property type="entry name" value="Glycoside hydrolase/deacetylase"/>
    <property type="match status" value="1"/>
</dbReference>
<sequence>MGTRVRADGPVVGRVGGRTRGLTSGGAGRRAAAVLVLVSALVLSACGGESGEHKPFGADGVAPGPGSAGGTTQAAPAPQGTQAAVPPGGGPAAPPPGDAAAKAARWGLQPFLAAPAPPATKPVKANPAAPPVIKSVPTDQKIVFITIDDGAEKDPKFLEMARDMNVPFTMFLNDSYVRQDPEYFRKLQDMGHSVQNHTLDHPNLRTLDAEAQKREICGNQDRIEQEYGVRPYLFRPPFGNYNATTEQVAGQCGVGAIVLWRESMQISDMQYLDADKQLKPGDIILAHFRGPSDLKGKTMTQMMANLLRKIQAQGFTVARLEDYV</sequence>
<protein>
    <submittedName>
        <fullName evidence="3">Polysaccharide deacetylase family protein</fullName>
        <ecNumber evidence="3">3.-.-.-</ecNumber>
    </submittedName>
</protein>
<dbReference type="RefSeq" id="WP_358355211.1">
    <property type="nucleotide sequence ID" value="NZ_JBEZFP010000043.1"/>
</dbReference>
<accession>A0ABV3DIF4</accession>
<dbReference type="InterPro" id="IPR050248">
    <property type="entry name" value="Polysacc_deacetylase_ArnD"/>
</dbReference>
<dbReference type="InterPro" id="IPR002509">
    <property type="entry name" value="NODB_dom"/>
</dbReference>
<feature type="domain" description="NodB homology" evidence="2">
    <location>
        <begin position="141"/>
        <end position="318"/>
    </location>
</feature>
<dbReference type="InterPro" id="IPR011330">
    <property type="entry name" value="Glyco_hydro/deAcase_b/a-brl"/>
</dbReference>
<name>A0ABV3DIF4_9ACTN</name>
<evidence type="ECO:0000313" key="4">
    <source>
        <dbReference type="Proteomes" id="UP001551482"/>
    </source>
</evidence>
<dbReference type="PANTHER" id="PTHR10587">
    <property type="entry name" value="GLYCOSYL TRANSFERASE-RELATED"/>
    <property type="match status" value="1"/>
</dbReference>
<dbReference type="SUPFAM" id="SSF88713">
    <property type="entry name" value="Glycoside hydrolase/deacetylase"/>
    <property type="match status" value="1"/>
</dbReference>
<feature type="compositionally biased region" description="Gly residues" evidence="1">
    <location>
        <begin position="14"/>
        <end position="26"/>
    </location>
</feature>
<dbReference type="EMBL" id="JBEZFP010000043">
    <property type="protein sequence ID" value="MEU8135456.1"/>
    <property type="molecule type" value="Genomic_DNA"/>
</dbReference>
<evidence type="ECO:0000256" key="1">
    <source>
        <dbReference type="SAM" id="MobiDB-lite"/>
    </source>
</evidence>
<keyword evidence="4" id="KW-1185">Reference proteome</keyword>
<gene>
    <name evidence="3" type="ORF">AB0C36_18280</name>
</gene>
<dbReference type="CDD" id="cd10917">
    <property type="entry name" value="CE4_NodB_like_6s_7s"/>
    <property type="match status" value="1"/>
</dbReference>
<dbReference type="Proteomes" id="UP001551482">
    <property type="component" value="Unassembled WGS sequence"/>
</dbReference>
<feature type="compositionally biased region" description="Low complexity" evidence="1">
    <location>
        <begin position="57"/>
        <end position="86"/>
    </location>
</feature>
<comment type="caution">
    <text evidence="3">The sequence shown here is derived from an EMBL/GenBank/DDBJ whole genome shotgun (WGS) entry which is preliminary data.</text>
</comment>
<evidence type="ECO:0000259" key="2">
    <source>
        <dbReference type="PROSITE" id="PS51677"/>
    </source>
</evidence>
<feature type="region of interest" description="Disordered" evidence="1">
    <location>
        <begin position="56"/>
        <end position="101"/>
    </location>
</feature>
<evidence type="ECO:0000313" key="3">
    <source>
        <dbReference type="EMBL" id="MEU8135456.1"/>
    </source>
</evidence>
<dbReference type="Pfam" id="PF01522">
    <property type="entry name" value="Polysacc_deac_1"/>
    <property type="match status" value="1"/>
</dbReference>
<feature type="region of interest" description="Disordered" evidence="1">
    <location>
        <begin position="1"/>
        <end position="26"/>
    </location>
</feature>
<keyword evidence="3" id="KW-0378">Hydrolase</keyword>
<proteinExistence type="predicted"/>
<organism evidence="3 4">
    <name type="scientific">Streptodolium elevatio</name>
    <dbReference type="NCBI Taxonomy" id="3157996"/>
    <lineage>
        <taxon>Bacteria</taxon>
        <taxon>Bacillati</taxon>
        <taxon>Actinomycetota</taxon>
        <taxon>Actinomycetes</taxon>
        <taxon>Kitasatosporales</taxon>
        <taxon>Streptomycetaceae</taxon>
        <taxon>Streptodolium</taxon>
    </lineage>
</organism>
<reference evidence="3 4" key="1">
    <citation type="submission" date="2024-06" db="EMBL/GenBank/DDBJ databases">
        <title>The Natural Products Discovery Center: Release of the First 8490 Sequenced Strains for Exploring Actinobacteria Biosynthetic Diversity.</title>
        <authorList>
            <person name="Kalkreuter E."/>
            <person name="Kautsar S.A."/>
            <person name="Yang D."/>
            <person name="Bader C.D."/>
            <person name="Teijaro C.N."/>
            <person name="Fluegel L."/>
            <person name="Davis C.M."/>
            <person name="Simpson J.R."/>
            <person name="Lauterbach L."/>
            <person name="Steele A.D."/>
            <person name="Gui C."/>
            <person name="Meng S."/>
            <person name="Li G."/>
            <person name="Viehrig K."/>
            <person name="Ye F."/>
            <person name="Su P."/>
            <person name="Kiefer A.F."/>
            <person name="Nichols A."/>
            <person name="Cepeda A.J."/>
            <person name="Yan W."/>
            <person name="Fan B."/>
            <person name="Jiang Y."/>
            <person name="Adhikari A."/>
            <person name="Zheng C.-J."/>
            <person name="Schuster L."/>
            <person name="Cowan T.M."/>
            <person name="Smanski M.J."/>
            <person name="Chevrette M.G."/>
            <person name="De Carvalho L.P.S."/>
            <person name="Shen B."/>
        </authorList>
    </citation>
    <scope>NUCLEOTIDE SEQUENCE [LARGE SCALE GENOMIC DNA]</scope>
    <source>
        <strain evidence="3 4">NPDC048946</strain>
    </source>
</reference>
<dbReference type="EC" id="3.-.-.-" evidence="3"/>
<dbReference type="PANTHER" id="PTHR10587:SF134">
    <property type="entry name" value="SECRETED PROTEIN"/>
    <property type="match status" value="1"/>
</dbReference>
<feature type="compositionally biased region" description="Pro residues" evidence="1">
    <location>
        <begin position="88"/>
        <end position="97"/>
    </location>
</feature>
<dbReference type="PROSITE" id="PS51677">
    <property type="entry name" value="NODB"/>
    <property type="match status" value="1"/>
</dbReference>